<keyword evidence="4" id="KW-1185">Reference proteome</keyword>
<evidence type="ECO:0000313" key="3">
    <source>
        <dbReference type="EMBL" id="MEE2527177.1"/>
    </source>
</evidence>
<sequence>MSVKSNSIDHVAVIGGGIAGLACAFALVNRGAKVTVFERDRAGKAALWASGGMLAGVFESAEADAIDPFVMLARRGLELWRDWAAELGAEAIGYQSCGTLSPALGKKEGVWLEGLVRSARQQGFRIESPGPMPPWLKADESVLFPDDAALDNRKLGSRLVDHLRSRGVEIREGVRIDEISSDVAGEVFIKAEGELHRFYRAVRATGYDPAEQSSNESASRAVFPVKGQMVSLRAPGLRIEHCVRARDVYISQKTDGRVVIGATSEPRRDDLTVRKSAINGLRKRAAKLIPALRQADEIERWAGIRPATPDGLPIIGYGGMPGLCLATGLYRNGVLFSPAVAELVAASVFHEGKPPEAFSPWRFT</sequence>
<dbReference type="InterPro" id="IPR036188">
    <property type="entry name" value="FAD/NAD-bd_sf"/>
</dbReference>
<dbReference type="Gene3D" id="3.30.9.10">
    <property type="entry name" value="D-Amino Acid Oxidase, subunit A, domain 2"/>
    <property type="match status" value="1"/>
</dbReference>
<dbReference type="RefSeq" id="WP_330199840.1">
    <property type="nucleotide sequence ID" value="NZ_JAZDRP010000009.1"/>
</dbReference>
<comment type="caution">
    <text evidence="3">The sequence shown here is derived from an EMBL/GenBank/DDBJ whole genome shotgun (WGS) entry which is preliminary data.</text>
</comment>
<protein>
    <submittedName>
        <fullName evidence="3">FAD-dependent oxidoreductase</fullName>
    </submittedName>
</protein>
<dbReference type="Pfam" id="PF01266">
    <property type="entry name" value="DAO"/>
    <property type="match status" value="1"/>
</dbReference>
<feature type="domain" description="FAD dependent oxidoreductase" evidence="2">
    <location>
        <begin position="10"/>
        <end position="346"/>
    </location>
</feature>
<dbReference type="EMBL" id="JAZDRP010000009">
    <property type="protein sequence ID" value="MEE2527177.1"/>
    <property type="molecule type" value="Genomic_DNA"/>
</dbReference>
<dbReference type="InterPro" id="IPR006076">
    <property type="entry name" value="FAD-dep_OxRdtase"/>
</dbReference>
<accession>A0ABU7LTE1</accession>
<dbReference type="Gene3D" id="3.50.50.60">
    <property type="entry name" value="FAD/NAD(P)-binding domain"/>
    <property type="match status" value="1"/>
</dbReference>
<organism evidence="3 4">
    <name type="scientific">Hyphobacterium lacteum</name>
    <dbReference type="NCBI Taxonomy" id="3116575"/>
    <lineage>
        <taxon>Bacteria</taxon>
        <taxon>Pseudomonadati</taxon>
        <taxon>Pseudomonadota</taxon>
        <taxon>Alphaproteobacteria</taxon>
        <taxon>Maricaulales</taxon>
        <taxon>Maricaulaceae</taxon>
        <taxon>Hyphobacterium</taxon>
    </lineage>
</organism>
<dbReference type="PANTHER" id="PTHR13847:SF289">
    <property type="entry name" value="GLYCINE OXIDASE"/>
    <property type="match status" value="1"/>
</dbReference>
<evidence type="ECO:0000259" key="2">
    <source>
        <dbReference type="Pfam" id="PF01266"/>
    </source>
</evidence>
<dbReference type="PROSITE" id="PS51257">
    <property type="entry name" value="PROKAR_LIPOPROTEIN"/>
    <property type="match status" value="1"/>
</dbReference>
<dbReference type="PANTHER" id="PTHR13847">
    <property type="entry name" value="SARCOSINE DEHYDROGENASE-RELATED"/>
    <property type="match status" value="1"/>
</dbReference>
<reference evidence="3 4" key="1">
    <citation type="submission" date="2024-01" db="EMBL/GenBank/DDBJ databases">
        <title>Hyphobacterium bacterium isolated from marine sediment.</title>
        <authorList>
            <person name="Zhao S."/>
        </authorList>
    </citation>
    <scope>NUCLEOTIDE SEQUENCE [LARGE SCALE GENOMIC DNA]</scope>
    <source>
        <strain evidence="4">HN65</strain>
    </source>
</reference>
<dbReference type="Proteomes" id="UP001354971">
    <property type="component" value="Unassembled WGS sequence"/>
</dbReference>
<dbReference type="SUPFAM" id="SSF54373">
    <property type="entry name" value="FAD-linked reductases, C-terminal domain"/>
    <property type="match status" value="1"/>
</dbReference>
<evidence type="ECO:0000256" key="1">
    <source>
        <dbReference type="ARBA" id="ARBA00023002"/>
    </source>
</evidence>
<dbReference type="SUPFAM" id="SSF51971">
    <property type="entry name" value="Nucleotide-binding domain"/>
    <property type="match status" value="1"/>
</dbReference>
<proteinExistence type="predicted"/>
<name>A0ABU7LTE1_9PROT</name>
<keyword evidence="1" id="KW-0560">Oxidoreductase</keyword>
<evidence type="ECO:0000313" key="4">
    <source>
        <dbReference type="Proteomes" id="UP001354971"/>
    </source>
</evidence>
<gene>
    <name evidence="3" type="ORF">V0U79_12440</name>
</gene>